<dbReference type="AlphaFoldDB" id="A0A1B5KRZ0"/>
<accession>A0A1B5KRZ0</accession>
<protein>
    <recommendedName>
        <fullName evidence="4">MARVEL domain-containing protein</fullName>
    </recommendedName>
</protein>
<feature type="transmembrane region" description="Helical" evidence="1">
    <location>
        <begin position="51"/>
        <end position="76"/>
    </location>
</feature>
<evidence type="ECO:0000313" key="3">
    <source>
        <dbReference type="Proteomes" id="UP000054053"/>
    </source>
</evidence>
<keyword evidence="1" id="KW-1133">Transmembrane helix</keyword>
<evidence type="ECO:0000256" key="1">
    <source>
        <dbReference type="SAM" id="Phobius"/>
    </source>
</evidence>
<name>A0A1B5KRZ0_USTVR</name>
<organism evidence="2 3">
    <name type="scientific">Ustilaginoidea virens</name>
    <name type="common">Rice false smut fungus</name>
    <name type="synonym">Villosiclava virens</name>
    <dbReference type="NCBI Taxonomy" id="1159556"/>
    <lineage>
        <taxon>Eukaryota</taxon>
        <taxon>Fungi</taxon>
        <taxon>Dikarya</taxon>
        <taxon>Ascomycota</taxon>
        <taxon>Pezizomycotina</taxon>
        <taxon>Sordariomycetes</taxon>
        <taxon>Hypocreomycetidae</taxon>
        <taxon>Hypocreales</taxon>
        <taxon>Clavicipitaceae</taxon>
        <taxon>Ustilaginoidea</taxon>
    </lineage>
</organism>
<feature type="transmembrane region" description="Helical" evidence="1">
    <location>
        <begin position="128"/>
        <end position="147"/>
    </location>
</feature>
<dbReference type="EMBL" id="BBTG02000006">
    <property type="protein sequence ID" value="GAO13591.1"/>
    <property type="molecule type" value="Genomic_DNA"/>
</dbReference>
<dbReference type="PANTHER" id="PTHR42083">
    <property type="entry name" value="MARVEL DOMAIN-CONTAINING PROTEIN"/>
    <property type="match status" value="1"/>
</dbReference>
<dbReference type="PANTHER" id="PTHR42083:SF1">
    <property type="entry name" value="MARVEL DOMAIN-CONTAINING PROTEIN"/>
    <property type="match status" value="1"/>
</dbReference>
<reference evidence="3" key="1">
    <citation type="journal article" date="2016" name="Genome Announc.">
        <title>Genome sequence of Ustilaginoidea virens IPU010, a rice pathogenic fungus causing false smut.</title>
        <authorList>
            <person name="Kumagai T."/>
            <person name="Ishii T."/>
            <person name="Terai G."/>
            <person name="Umemura M."/>
            <person name="Machida M."/>
            <person name="Asai K."/>
        </authorList>
    </citation>
    <scope>NUCLEOTIDE SEQUENCE [LARGE SCALE GENOMIC DNA]</scope>
    <source>
        <strain evidence="3">IPU010</strain>
    </source>
</reference>
<evidence type="ECO:0000313" key="2">
    <source>
        <dbReference type="EMBL" id="GAO13591.1"/>
    </source>
</evidence>
<sequence>MTPRRFKASKAASSTRGRQVALALEQRATSLALALNKRPCRARIMGFFSTTASYFAFSALHLVCFALALAVCGLYGQDLNNARKQHKYADSKWVYAVVVGALSAVTCVVYFIPAMFRHSGVVGASWNFILFILWIALFGVFGSMYIHENPEGDSGVQRMKNAVWVDFVSALLWLFSSAAALVYWWKHRDTRSLFTGRARV</sequence>
<keyword evidence="1" id="KW-0472">Membrane</keyword>
<evidence type="ECO:0008006" key="4">
    <source>
        <dbReference type="Google" id="ProtNLM"/>
    </source>
</evidence>
<proteinExistence type="predicted"/>
<dbReference type="Proteomes" id="UP000054053">
    <property type="component" value="Unassembled WGS sequence"/>
</dbReference>
<keyword evidence="1" id="KW-0812">Transmembrane</keyword>
<feature type="transmembrane region" description="Helical" evidence="1">
    <location>
        <begin position="96"/>
        <end position="116"/>
    </location>
</feature>
<feature type="transmembrane region" description="Helical" evidence="1">
    <location>
        <begin position="167"/>
        <end position="185"/>
    </location>
</feature>
<gene>
    <name evidence="2" type="ORF">UVI_02015360</name>
</gene>
<comment type="caution">
    <text evidence="2">The sequence shown here is derived from an EMBL/GenBank/DDBJ whole genome shotgun (WGS) entry which is preliminary data.</text>
</comment>